<organism evidence="1">
    <name type="scientific">Brassica oleracea</name>
    <name type="common">Wild cabbage</name>
    <dbReference type="NCBI Taxonomy" id="3712"/>
    <lineage>
        <taxon>Eukaryota</taxon>
        <taxon>Viridiplantae</taxon>
        <taxon>Streptophyta</taxon>
        <taxon>Embryophyta</taxon>
        <taxon>Tracheophyta</taxon>
        <taxon>Spermatophyta</taxon>
        <taxon>Magnoliopsida</taxon>
        <taxon>eudicotyledons</taxon>
        <taxon>Gunneridae</taxon>
        <taxon>Pentapetalae</taxon>
        <taxon>rosids</taxon>
        <taxon>malvids</taxon>
        <taxon>Brassicales</taxon>
        <taxon>Brassicaceae</taxon>
        <taxon>Brassiceae</taxon>
        <taxon>Brassica</taxon>
    </lineage>
</organism>
<gene>
    <name evidence="1" type="ORF">BOLC8T47239H</name>
</gene>
<proteinExistence type="predicted"/>
<accession>A0A3P6FNV5</accession>
<reference evidence="1" key="1">
    <citation type="submission" date="2018-11" db="EMBL/GenBank/DDBJ databases">
        <authorList>
            <consortium name="Genoscope - CEA"/>
            <person name="William W."/>
        </authorList>
    </citation>
    <scope>NUCLEOTIDE SEQUENCE</scope>
</reference>
<sequence length="119" mass="13716">MRLHFFSASMLRRRNLALLLLAGTLGFPFFACSLRLYMNCVILSLTIFRSNVIFTMNSSIPSSSLPFSTDWNGVAVVALMLRLDELKRERNRGANKLKPEIGVEFGNRDIVWFFFFESR</sequence>
<protein>
    <submittedName>
        <fullName evidence="1">Uncharacterized protein</fullName>
    </submittedName>
</protein>
<name>A0A3P6FNV5_BRAOL</name>
<evidence type="ECO:0000313" key="1">
    <source>
        <dbReference type="EMBL" id="VDD54010.1"/>
    </source>
</evidence>
<dbReference type="EMBL" id="LR031879">
    <property type="protein sequence ID" value="VDD54010.1"/>
    <property type="molecule type" value="Genomic_DNA"/>
</dbReference>
<dbReference type="AlphaFoldDB" id="A0A3P6FNV5"/>